<evidence type="ECO:0000313" key="10">
    <source>
        <dbReference type="Proteomes" id="UP000602057"/>
    </source>
</evidence>
<evidence type="ECO:0000256" key="3">
    <source>
        <dbReference type="ARBA" id="ARBA00022452"/>
    </source>
</evidence>
<dbReference type="InterPro" id="IPR008969">
    <property type="entry name" value="CarboxyPept-like_regulatory"/>
</dbReference>
<dbReference type="Pfam" id="PF07715">
    <property type="entry name" value="Plug"/>
    <property type="match status" value="1"/>
</dbReference>
<comment type="similarity">
    <text evidence="7">Belongs to the TonB-dependent receptor family.</text>
</comment>
<evidence type="ECO:0000313" key="9">
    <source>
        <dbReference type="EMBL" id="MBD0836091.1"/>
    </source>
</evidence>
<dbReference type="NCBIfam" id="TIGR04057">
    <property type="entry name" value="SusC_RagA_signa"/>
    <property type="match status" value="1"/>
</dbReference>
<dbReference type="InterPro" id="IPR012910">
    <property type="entry name" value="Plug_dom"/>
</dbReference>
<keyword evidence="5 7" id="KW-0472">Membrane</keyword>
<comment type="caution">
    <text evidence="9">The sequence shown here is derived from an EMBL/GenBank/DDBJ whole genome shotgun (WGS) entry which is preliminary data.</text>
</comment>
<name>A0A8J6QJM9_9FLAO</name>
<dbReference type="InterPro" id="IPR037066">
    <property type="entry name" value="Plug_dom_sf"/>
</dbReference>
<keyword evidence="9" id="KW-0675">Receptor</keyword>
<reference evidence="9" key="1">
    <citation type="journal article" date="2013" name="Int. J. Syst. Evol. Microbiol.">
        <title>Aestuariibaculum suncheonense gen. nov., sp. nov., a marine bacterium of the family Flavobacteriaceae isolated from a tidal flat and emended descriptions of the genera Gaetbulibacter and Tamlana.</title>
        <authorList>
            <person name="Jeong S.H."/>
            <person name="Park M.S."/>
            <person name="Jin H.M."/>
            <person name="Lee K."/>
            <person name="Park W."/>
            <person name="Jeon C.O."/>
        </authorList>
    </citation>
    <scope>NUCLEOTIDE SEQUENCE</scope>
    <source>
        <strain evidence="9">SC17</strain>
    </source>
</reference>
<evidence type="ECO:0000256" key="2">
    <source>
        <dbReference type="ARBA" id="ARBA00022448"/>
    </source>
</evidence>
<dbReference type="Gene3D" id="2.60.40.1120">
    <property type="entry name" value="Carboxypeptidase-like, regulatory domain"/>
    <property type="match status" value="1"/>
</dbReference>
<keyword evidence="10" id="KW-1185">Reference proteome</keyword>
<dbReference type="SUPFAM" id="SSF56935">
    <property type="entry name" value="Porins"/>
    <property type="match status" value="1"/>
</dbReference>
<comment type="subcellular location">
    <subcellularLocation>
        <location evidence="1 7">Cell outer membrane</location>
        <topology evidence="1 7">Multi-pass membrane protein</topology>
    </subcellularLocation>
</comment>
<dbReference type="PROSITE" id="PS52016">
    <property type="entry name" value="TONB_DEPENDENT_REC_3"/>
    <property type="match status" value="1"/>
</dbReference>
<dbReference type="SUPFAM" id="SSF49464">
    <property type="entry name" value="Carboxypeptidase regulatory domain-like"/>
    <property type="match status" value="1"/>
</dbReference>
<evidence type="ECO:0000256" key="7">
    <source>
        <dbReference type="PROSITE-ProRule" id="PRU01360"/>
    </source>
</evidence>
<proteinExistence type="inferred from homology"/>
<dbReference type="InterPro" id="IPR023996">
    <property type="entry name" value="TonB-dep_OMP_SusC/RagA"/>
</dbReference>
<dbReference type="Proteomes" id="UP000602057">
    <property type="component" value="Unassembled WGS sequence"/>
</dbReference>
<keyword evidence="2 7" id="KW-0813">Transport</keyword>
<organism evidence="9 10">
    <name type="scientific">Aestuariibaculum suncheonense</name>
    <dbReference type="NCBI Taxonomy" id="1028745"/>
    <lineage>
        <taxon>Bacteria</taxon>
        <taxon>Pseudomonadati</taxon>
        <taxon>Bacteroidota</taxon>
        <taxon>Flavobacteriia</taxon>
        <taxon>Flavobacteriales</taxon>
        <taxon>Flavobacteriaceae</taxon>
    </lineage>
</organism>
<evidence type="ECO:0000256" key="5">
    <source>
        <dbReference type="ARBA" id="ARBA00023136"/>
    </source>
</evidence>
<dbReference type="GO" id="GO:0009279">
    <property type="term" value="C:cell outer membrane"/>
    <property type="evidence" value="ECO:0007669"/>
    <property type="project" value="UniProtKB-SubCell"/>
</dbReference>
<dbReference type="NCBIfam" id="TIGR04056">
    <property type="entry name" value="OMP_RagA_SusC"/>
    <property type="match status" value="1"/>
</dbReference>
<dbReference type="AlphaFoldDB" id="A0A8J6QJM9"/>
<dbReference type="Pfam" id="PF13715">
    <property type="entry name" value="CarbopepD_reg_2"/>
    <property type="match status" value="1"/>
</dbReference>
<gene>
    <name evidence="9" type="ORF">ICJ84_11625</name>
</gene>
<evidence type="ECO:0000259" key="8">
    <source>
        <dbReference type="Pfam" id="PF07715"/>
    </source>
</evidence>
<accession>A0A8J6QJM9</accession>
<dbReference type="Gene3D" id="2.170.130.10">
    <property type="entry name" value="TonB-dependent receptor, plug domain"/>
    <property type="match status" value="1"/>
</dbReference>
<evidence type="ECO:0000256" key="1">
    <source>
        <dbReference type="ARBA" id="ARBA00004571"/>
    </source>
</evidence>
<reference evidence="9" key="2">
    <citation type="submission" date="2020-09" db="EMBL/GenBank/DDBJ databases">
        <authorList>
            <person name="Wu Z."/>
        </authorList>
    </citation>
    <scope>NUCLEOTIDE SEQUENCE</scope>
    <source>
        <strain evidence="9">SC17</strain>
    </source>
</reference>
<keyword evidence="6 7" id="KW-0998">Cell outer membrane</keyword>
<dbReference type="EMBL" id="JACVXC010000004">
    <property type="protein sequence ID" value="MBD0836091.1"/>
    <property type="molecule type" value="Genomic_DNA"/>
</dbReference>
<dbReference type="InterPro" id="IPR023997">
    <property type="entry name" value="TonB-dep_OMP_SusC/RagA_CS"/>
</dbReference>
<protein>
    <submittedName>
        <fullName evidence="9">TonB-dependent receptor</fullName>
    </submittedName>
</protein>
<dbReference type="InterPro" id="IPR036942">
    <property type="entry name" value="Beta-barrel_TonB_sf"/>
</dbReference>
<dbReference type="Gene3D" id="2.40.170.20">
    <property type="entry name" value="TonB-dependent receptor, beta-barrel domain"/>
    <property type="match status" value="1"/>
</dbReference>
<keyword evidence="4 7" id="KW-0812">Transmembrane</keyword>
<feature type="domain" description="TonB-dependent receptor plug" evidence="8">
    <location>
        <begin position="128"/>
        <end position="234"/>
    </location>
</feature>
<evidence type="ECO:0000256" key="6">
    <source>
        <dbReference type="ARBA" id="ARBA00023237"/>
    </source>
</evidence>
<keyword evidence="3 7" id="KW-1134">Transmembrane beta strand</keyword>
<sequence length="1014" mass="111887">MNEKTKLKLLNRIKKLKYLLFFITLFYSLKISSQELNQLKVTGKILDEFNTPLPGASIVEENTSNGVISDFDGNFEITVRSVNANLVISYIGYKTQILNTSKNPISIKLVPDVSSLDEVVIIGYGESKQRDLTGSLSAIEMADVQKQPASNIGDAIQGRAAGVTITTSGQPGNNPTFRIRGTGTIGNNDPLIVVDGMPLNGGLNQVNMKDVESLQVLKDASATSIYGARGSNGVIIISTKRGKKGQGQLSIDTFTGFQQATNTIDVLNARQFALLSNEMLVNGNLLPNPEFTNPSSLGSGTDWLDAFFTTGRQSNITLSYSQGSDKSNLYTSINIFDQDGIIINSGYTRYIMQFNSDTQINDNLKFGNSLKLNYDIKKNGDNSIQNTILSLPTQPIFRENGNYSGPIGQPIYSGDLDNPIGKSNIVENTTKGYNLQGNIYGELGFLKNFKFKSILGVEANFWDTRTWAPSYSWDSKVSPNAFLAEGSNKSLTLLWDNTLTFNKEFEDGSSITGVLGTSAQENQFKYISGSVQGFTSENAQTINNGLLQPTINGSGSEWSIFSYFARGQFDYKNKYYLTATVRRDGSSRFGEGNKYGTFPSASVAWRVTEEGFFEDSKSINDLKLRIGYGITGNQNIGNYSFASSYNTNLYNFNNTFVTAAVPTVLPNSNVKWESQKQFNIGLDASLFDNIVDLTIDGYIKNTEDMLVPQTVPVTSGYSDVFVPFINAGKIRNQGIEVVLTTNNIRKDKFKWSTDFVFAYNKNEVLSINSDTPLTTGGIGLNYTLARIQPNYPINVFYGFVQDGIFQTQEEVNNAALQTPGINSFTSTAPGDIRFKDLNSDGVINDDDRTFIGNPNPDFTYSFNNTFKIGNFDLSVFFQGVYGNDIFNANRLYTENMSVTTNQSTAVLDRWQGAGSSNTMPRAIFGDPNNNNRQSTRYIEDGSYLRLKNVNLSYTIPVDNFKKSFFNNATLYISAQNLFTITNYSGFDPEIGPNGIDNNIYPITRTFTLGATVGF</sequence>
<evidence type="ECO:0000256" key="4">
    <source>
        <dbReference type="ARBA" id="ARBA00022692"/>
    </source>
</evidence>
<dbReference type="InterPro" id="IPR039426">
    <property type="entry name" value="TonB-dep_rcpt-like"/>
</dbReference>